<protein>
    <submittedName>
        <fullName evidence="7">Basic amino acid ABC transporter substrate-binding protein</fullName>
    </submittedName>
</protein>
<evidence type="ECO:0000259" key="5">
    <source>
        <dbReference type="SMART" id="SM00062"/>
    </source>
</evidence>
<dbReference type="InterPro" id="IPR001638">
    <property type="entry name" value="Solute-binding_3/MltF_N"/>
</dbReference>
<name>A0A7C3RQ42_DICTH</name>
<dbReference type="GO" id="GO:0016020">
    <property type="term" value="C:membrane"/>
    <property type="evidence" value="ECO:0007669"/>
    <property type="project" value="InterPro"/>
</dbReference>
<dbReference type="EMBL" id="DTIN01000009">
    <property type="protein sequence ID" value="HFX12802.1"/>
    <property type="molecule type" value="Genomic_DNA"/>
</dbReference>
<dbReference type="GO" id="GO:0015276">
    <property type="term" value="F:ligand-gated monoatomic ion channel activity"/>
    <property type="evidence" value="ECO:0007669"/>
    <property type="project" value="InterPro"/>
</dbReference>
<accession>A0A7C3RQ42</accession>
<evidence type="ECO:0000256" key="3">
    <source>
        <dbReference type="ARBA" id="ARBA00022729"/>
    </source>
</evidence>
<organism evidence="7">
    <name type="scientific">Dictyoglomus thermophilum</name>
    <dbReference type="NCBI Taxonomy" id="14"/>
    <lineage>
        <taxon>Bacteria</taxon>
        <taxon>Pseudomonadati</taxon>
        <taxon>Dictyoglomota</taxon>
        <taxon>Dictyoglomia</taxon>
        <taxon>Dictyoglomales</taxon>
        <taxon>Dictyoglomaceae</taxon>
        <taxon>Dictyoglomus</taxon>
    </lineage>
</organism>
<evidence type="ECO:0000256" key="2">
    <source>
        <dbReference type="ARBA" id="ARBA00010333"/>
    </source>
</evidence>
<reference evidence="7" key="1">
    <citation type="journal article" date="2020" name="mSystems">
        <title>Genome- and Community-Level Interaction Insights into Carbon Utilization and Element Cycling Functions of Hydrothermarchaeota in Hydrothermal Sediment.</title>
        <authorList>
            <person name="Zhou Z."/>
            <person name="Liu Y."/>
            <person name="Xu W."/>
            <person name="Pan J."/>
            <person name="Luo Z.H."/>
            <person name="Li M."/>
        </authorList>
    </citation>
    <scope>NUCLEOTIDE SEQUENCE [LARGE SCALE GENOMIC DNA]</scope>
    <source>
        <strain evidence="7">SpSt-81</strain>
    </source>
</reference>
<sequence length="257" mass="28934">MRKLWLILFLLIFVLSLPTFGASALERIKKAGILKVGSDVAYAPFEFMEGDKPVGFDIDIANEIAKALGVRLQVINTSFDGIIAALKAKKFDMIISAMTITEERKKEISFSIPYYDSGQIIVVRSDNKDIRSEKDLKGKIVGVQLGTTGEISAKKLKDQVGIKEIRSYETIPEAFMDLELGRLDAVINDLPVSLYYSKNNPKLKCVGKPFTKEQYGIAVRKEDTDLLKKINEILVNLKKTGKYKEIYKKWFGTEPIE</sequence>
<feature type="domain" description="Solute-binding protein family 3/N-terminal" evidence="5">
    <location>
        <begin position="33"/>
        <end position="254"/>
    </location>
</feature>
<dbReference type="GO" id="GO:0030313">
    <property type="term" value="C:cell envelope"/>
    <property type="evidence" value="ECO:0007669"/>
    <property type="project" value="UniProtKB-SubCell"/>
</dbReference>
<evidence type="ECO:0000313" key="7">
    <source>
        <dbReference type="EMBL" id="HFX12802.1"/>
    </source>
</evidence>
<comment type="similarity">
    <text evidence="2 4">Belongs to the bacterial solute-binding protein 3 family.</text>
</comment>
<evidence type="ECO:0000256" key="4">
    <source>
        <dbReference type="RuleBase" id="RU003744"/>
    </source>
</evidence>
<dbReference type="InterPro" id="IPR018313">
    <property type="entry name" value="SBP_3_CS"/>
</dbReference>
<dbReference type="SMART" id="SM00079">
    <property type="entry name" value="PBPe"/>
    <property type="match status" value="1"/>
</dbReference>
<comment type="caution">
    <text evidence="7">The sequence shown here is derived from an EMBL/GenBank/DDBJ whole genome shotgun (WGS) entry which is preliminary data.</text>
</comment>
<dbReference type="AlphaFoldDB" id="A0A7C3RQ42"/>
<dbReference type="SMART" id="SM00062">
    <property type="entry name" value="PBPb"/>
    <property type="match status" value="1"/>
</dbReference>
<dbReference type="Pfam" id="PF00497">
    <property type="entry name" value="SBP_bac_3"/>
    <property type="match status" value="1"/>
</dbReference>
<gene>
    <name evidence="7" type="ORF">ENW00_01365</name>
</gene>
<feature type="domain" description="Ionotropic glutamate receptor C-terminal" evidence="6">
    <location>
        <begin position="33"/>
        <end position="253"/>
    </location>
</feature>
<dbReference type="CDD" id="cd13624">
    <property type="entry name" value="PBP2_Arg_Lys_His"/>
    <property type="match status" value="1"/>
</dbReference>
<proteinExistence type="inferred from homology"/>
<evidence type="ECO:0000259" key="6">
    <source>
        <dbReference type="SMART" id="SM00079"/>
    </source>
</evidence>
<dbReference type="InterPro" id="IPR001320">
    <property type="entry name" value="Iontro_rcpt_C"/>
</dbReference>
<dbReference type="PROSITE" id="PS01039">
    <property type="entry name" value="SBP_BACTERIAL_3"/>
    <property type="match status" value="1"/>
</dbReference>
<dbReference type="Gene3D" id="3.40.190.10">
    <property type="entry name" value="Periplasmic binding protein-like II"/>
    <property type="match status" value="2"/>
</dbReference>
<dbReference type="PANTHER" id="PTHR35936">
    <property type="entry name" value="MEMBRANE-BOUND LYTIC MUREIN TRANSGLYCOSYLASE F"/>
    <property type="match status" value="1"/>
</dbReference>
<dbReference type="SUPFAM" id="SSF53850">
    <property type="entry name" value="Periplasmic binding protein-like II"/>
    <property type="match status" value="1"/>
</dbReference>
<keyword evidence="3" id="KW-0732">Signal</keyword>
<comment type="subcellular location">
    <subcellularLocation>
        <location evidence="1">Cell envelope</location>
    </subcellularLocation>
</comment>
<evidence type="ECO:0000256" key="1">
    <source>
        <dbReference type="ARBA" id="ARBA00004196"/>
    </source>
</evidence>
<dbReference type="PANTHER" id="PTHR35936:SF17">
    <property type="entry name" value="ARGININE-BINDING EXTRACELLULAR PROTEIN ARTP"/>
    <property type="match status" value="1"/>
</dbReference>